<dbReference type="InterPro" id="IPR012944">
    <property type="entry name" value="SusD_RagB_dom"/>
</dbReference>
<proteinExistence type="inferred from homology"/>
<keyword evidence="10" id="KW-1185">Reference proteome</keyword>
<gene>
    <name evidence="9" type="ordered locus">ZPR_3169</name>
</gene>
<feature type="domain" description="RagB/SusD" evidence="7">
    <location>
        <begin position="327"/>
        <end position="609"/>
    </location>
</feature>
<evidence type="ECO:0000313" key="9">
    <source>
        <dbReference type="EMBL" id="ADF53486.1"/>
    </source>
</evidence>
<evidence type="ECO:0000256" key="4">
    <source>
        <dbReference type="ARBA" id="ARBA00023136"/>
    </source>
</evidence>
<evidence type="ECO:0000256" key="6">
    <source>
        <dbReference type="SAM" id="SignalP"/>
    </source>
</evidence>
<evidence type="ECO:0000256" key="1">
    <source>
        <dbReference type="ARBA" id="ARBA00004442"/>
    </source>
</evidence>
<dbReference type="KEGG" id="zpr:ZPR_3169"/>
<evidence type="ECO:0000259" key="8">
    <source>
        <dbReference type="Pfam" id="PF14322"/>
    </source>
</evidence>
<feature type="domain" description="SusD-like N-terminal" evidence="8">
    <location>
        <begin position="29"/>
        <end position="208"/>
    </location>
</feature>
<protein>
    <submittedName>
        <fullName evidence="9">RagB/SusD family protein</fullName>
    </submittedName>
</protein>
<evidence type="ECO:0000256" key="5">
    <source>
        <dbReference type="ARBA" id="ARBA00023237"/>
    </source>
</evidence>
<accession>D5BI73</accession>
<evidence type="ECO:0000259" key="7">
    <source>
        <dbReference type="Pfam" id="PF07980"/>
    </source>
</evidence>
<keyword evidence="5" id="KW-0998">Cell outer membrane</keyword>
<organism evidence="9 10">
    <name type="scientific">Zunongwangia profunda (strain DSM 18752 / CCTCC AB 206139 / SM-A87)</name>
    <name type="common">Wangia profunda</name>
    <dbReference type="NCBI Taxonomy" id="655815"/>
    <lineage>
        <taxon>Bacteria</taxon>
        <taxon>Pseudomonadati</taxon>
        <taxon>Bacteroidota</taxon>
        <taxon>Flavobacteriia</taxon>
        <taxon>Flavobacteriales</taxon>
        <taxon>Flavobacteriaceae</taxon>
        <taxon>Zunongwangia</taxon>
    </lineage>
</organism>
<evidence type="ECO:0000256" key="3">
    <source>
        <dbReference type="ARBA" id="ARBA00022729"/>
    </source>
</evidence>
<dbReference type="STRING" id="655815.ZPR_3169"/>
<reference evidence="9 10" key="1">
    <citation type="journal article" date="2010" name="BMC Genomics">
        <title>The complete genome of Zunongwangia profunda SM-A87 reveals its adaptation to the deep-sea environment and ecological role in sedimentary organic nitrogen degradation.</title>
        <authorList>
            <person name="Qin Q.L."/>
            <person name="Zhang X.Y."/>
            <person name="Wang X.M."/>
            <person name="Liu G.M."/>
            <person name="Chen X.L."/>
            <person name="Xie B.B."/>
            <person name="Dang H.Y."/>
            <person name="Zhou B.C."/>
            <person name="Yu J."/>
            <person name="Zhang Y.Z."/>
        </authorList>
    </citation>
    <scope>NUCLEOTIDE SEQUENCE [LARGE SCALE GENOMIC DNA]</scope>
    <source>
        <strain evidence="10">DSM 18752 / CCTCC AB 206139 / SM-A87</strain>
    </source>
</reference>
<comment type="similarity">
    <text evidence="2">Belongs to the SusD family.</text>
</comment>
<dbReference type="EMBL" id="CP001650">
    <property type="protein sequence ID" value="ADF53486.1"/>
    <property type="molecule type" value="Genomic_DNA"/>
</dbReference>
<dbReference type="Pfam" id="PF07980">
    <property type="entry name" value="SusD_RagB"/>
    <property type="match status" value="1"/>
</dbReference>
<evidence type="ECO:0000313" key="10">
    <source>
        <dbReference type="Proteomes" id="UP000001654"/>
    </source>
</evidence>
<dbReference type="InterPro" id="IPR033985">
    <property type="entry name" value="SusD-like_N"/>
</dbReference>
<dbReference type="Pfam" id="PF14322">
    <property type="entry name" value="SusD-like_3"/>
    <property type="match status" value="1"/>
</dbReference>
<evidence type="ECO:0000256" key="2">
    <source>
        <dbReference type="ARBA" id="ARBA00006275"/>
    </source>
</evidence>
<comment type="subcellular location">
    <subcellularLocation>
        <location evidence="1">Cell outer membrane</location>
    </subcellularLocation>
</comment>
<dbReference type="Proteomes" id="UP000001654">
    <property type="component" value="Chromosome"/>
</dbReference>
<dbReference type="RefSeq" id="WP_013072583.1">
    <property type="nucleotide sequence ID" value="NC_014041.1"/>
</dbReference>
<keyword evidence="4" id="KW-0472">Membrane</keyword>
<name>D5BI73_ZUNPS</name>
<keyword evidence="3 6" id="KW-0732">Signal</keyword>
<dbReference type="InterPro" id="IPR011990">
    <property type="entry name" value="TPR-like_helical_dom_sf"/>
</dbReference>
<sequence length="609" mass="69180">MSVTKSKLIKMKYTLRLLLFMLLISCNDDFLDQVPDDRLTFEATFAKRVNVESYLANIYSRIPNEMAQRYTTTEHSGPWTGASDEAEYVWSFHMGNYLNIGDWNATTGNVNSLWSNFYRGIRASSTFIENIDKCQDCPPDRVERFVAEARILRAFFYYNLIRSWGPVVLIGDQPISPDADLEGLNRNTMQECVDYIVSELDAAANSLDGVAFKGQNAGRMSRPFALAIKEKTLLLNASPLFNGNTDYSELVNEEGTSLIDQSVQTSKWQQAANASKAFIDEFVPGTFQLFRKNDNTGSFSPYLSTRDVMLEDWNEEIIYARTRGTIYYHYDVTPLHSGISNSEVKGAGGLSATQEMVDAYFMSNGRSIDDPNSGFMETGFSDFRAPYDFTQRSTYNQWVNREPRFYVGITYNNSLWLNTTSVGNIITETWYNGNSGRAAGGNDYPPTGYIVRKNMITGARSNQNRTIPMLRLAEIYLDYAEALNEVDPGNPDILIYLNAIRERAGIPGYGEGGIAVPGTQDAMREAIHKERRVELAFESVRYFDVRRWKNGELYFDGPAHGLDINAEEEANFYNEVVFENRIFNQRHYLWPIPQDEINANPAIMQNPGW</sequence>
<feature type="signal peptide" evidence="6">
    <location>
        <begin position="1"/>
        <end position="27"/>
    </location>
</feature>
<dbReference type="eggNOG" id="COG0614">
    <property type="taxonomic scope" value="Bacteria"/>
</dbReference>
<dbReference type="Gene3D" id="1.25.40.390">
    <property type="match status" value="1"/>
</dbReference>
<dbReference type="GO" id="GO:0009279">
    <property type="term" value="C:cell outer membrane"/>
    <property type="evidence" value="ECO:0007669"/>
    <property type="project" value="UniProtKB-SubCell"/>
</dbReference>
<dbReference type="SUPFAM" id="SSF48452">
    <property type="entry name" value="TPR-like"/>
    <property type="match status" value="1"/>
</dbReference>
<feature type="chain" id="PRO_5003069873" evidence="6">
    <location>
        <begin position="28"/>
        <end position="609"/>
    </location>
</feature>
<dbReference type="HOGENOM" id="CLU_015553_0_3_10"/>
<dbReference type="AlphaFoldDB" id="D5BI73"/>